<protein>
    <submittedName>
        <fullName evidence="1">Type I phosphodiesterase / nucleotide pyrophosphatase</fullName>
    </submittedName>
</protein>
<dbReference type="InterPro" id="IPR017850">
    <property type="entry name" value="Alkaline_phosphatase_core_sf"/>
</dbReference>
<gene>
    <name evidence="1" type="ORF">SAMN00768000_3766</name>
</gene>
<proteinExistence type="predicted"/>
<dbReference type="Gene3D" id="3.40.720.10">
    <property type="entry name" value="Alkaline Phosphatase, subunit A"/>
    <property type="match status" value="2"/>
</dbReference>
<evidence type="ECO:0000313" key="2">
    <source>
        <dbReference type="Proteomes" id="UP000192660"/>
    </source>
</evidence>
<dbReference type="EMBL" id="FWWY01000002">
    <property type="protein sequence ID" value="SMC08223.1"/>
    <property type="molecule type" value="Genomic_DNA"/>
</dbReference>
<sequence>MSRVIVMGVDAMVLPLVKRFAGEGVLPNFLTVLRHGAVSEALSVVPPYTPTNWATIATGALPGRHGAGNWTDVTMRDARDRVPRSTFDARALNAEPIWVTASQHGLKSLVITYPGSYPRRVPGTMVVAPLYRGLTGHVLARGASYRLCVPNEHPVDLSVTSQITDPAIVPTEDGHREITQDENNTAIHFTVAREGTHLLIRGTVKPLVVACGQWSSWGEVQYANGQRGSVRFKWVRQDGPYVTLIRSEIYPTTHFTDPPQLAERIYDVAGPFIEHPAVVARDDDDSMQAVLEEIADQINWYATVIEDTATSHPWQLCMFHWHWIDTAQHTFLAALDPEEGQEPDPRAEEFIRRSYQLADDLLGRLLKLMTPDDHMIIVSDHGHVPNRRIASIARRLVEVGLAVFDARQYPRDVIDRTRSAVYVLSPHELAINLQGRNEGGIVSPADYEAILQQAMDALLDWKDEETGQRPVAYALPAPHQPLLGYFGDRIGDILFLYNPGYSWGIPQGKQAIGPGDGTANHGAQLPTTRTNRTSNLATVMALGPTVRSGYERNVAMEGYVSLTDIAPLVAYLLGIPEPRQCRGTVPWDFLRENNRQPKWSRVKH</sequence>
<dbReference type="GO" id="GO:0016787">
    <property type="term" value="F:hydrolase activity"/>
    <property type="evidence" value="ECO:0007669"/>
    <property type="project" value="UniProtKB-ARBA"/>
</dbReference>
<dbReference type="PANTHER" id="PTHR10151:SF120">
    <property type="entry name" value="BIS(5'-ADENOSYL)-TRIPHOSPHATASE"/>
    <property type="match status" value="1"/>
</dbReference>
<dbReference type="RefSeq" id="WP_176213299.1">
    <property type="nucleotide sequence ID" value="NZ_FWWY01000002.1"/>
</dbReference>
<dbReference type="Proteomes" id="UP000192660">
    <property type="component" value="Unassembled WGS sequence"/>
</dbReference>
<dbReference type="AlphaFoldDB" id="A0A1W1WR67"/>
<evidence type="ECO:0000313" key="1">
    <source>
        <dbReference type="EMBL" id="SMC08223.1"/>
    </source>
</evidence>
<accession>A0A1W1WR67</accession>
<keyword evidence="2" id="KW-1185">Reference proteome</keyword>
<organism evidence="1 2">
    <name type="scientific">Sulfobacillus thermosulfidooxidans (strain DSM 9293 / VKM B-1269 / AT-1)</name>
    <dbReference type="NCBI Taxonomy" id="929705"/>
    <lineage>
        <taxon>Bacteria</taxon>
        <taxon>Bacillati</taxon>
        <taxon>Bacillota</taxon>
        <taxon>Clostridia</taxon>
        <taxon>Eubacteriales</taxon>
        <taxon>Clostridiales Family XVII. Incertae Sedis</taxon>
        <taxon>Sulfobacillus</taxon>
    </lineage>
</organism>
<name>A0A1W1WR67_SULTA</name>
<reference evidence="2" key="1">
    <citation type="submission" date="2017-04" db="EMBL/GenBank/DDBJ databases">
        <authorList>
            <person name="Varghese N."/>
            <person name="Submissions S."/>
        </authorList>
    </citation>
    <scope>NUCLEOTIDE SEQUENCE [LARGE SCALE GENOMIC DNA]</scope>
    <source>
        <strain evidence="2">DSM 9293</strain>
    </source>
</reference>
<dbReference type="InterPro" id="IPR002591">
    <property type="entry name" value="Phosphodiest/P_Trfase"/>
</dbReference>
<dbReference type="PANTHER" id="PTHR10151">
    <property type="entry name" value="ECTONUCLEOTIDE PYROPHOSPHATASE/PHOSPHODIESTERASE"/>
    <property type="match status" value="1"/>
</dbReference>
<dbReference type="SUPFAM" id="SSF53649">
    <property type="entry name" value="Alkaline phosphatase-like"/>
    <property type="match status" value="1"/>
</dbReference>
<dbReference type="Pfam" id="PF01663">
    <property type="entry name" value="Phosphodiest"/>
    <property type="match status" value="2"/>
</dbReference>